<dbReference type="EMBL" id="SMTF01000001">
    <property type="protein sequence ID" value="TDK28572.1"/>
    <property type="molecule type" value="Genomic_DNA"/>
</dbReference>
<accession>A0A4R5U498</accession>
<gene>
    <name evidence="1" type="ORF">E2F46_01440</name>
</gene>
<name>A0A4R5U498_9GAMM</name>
<dbReference type="AlphaFoldDB" id="A0A4R5U498"/>
<comment type="caution">
    <text evidence="1">The sequence shown here is derived from an EMBL/GenBank/DDBJ whole genome shotgun (WGS) entry which is preliminary data.</text>
</comment>
<organism evidence="1 2">
    <name type="scientific">Luteimonas aestuarii</name>
    <dbReference type="NCBI Taxonomy" id="453837"/>
    <lineage>
        <taxon>Bacteria</taxon>
        <taxon>Pseudomonadati</taxon>
        <taxon>Pseudomonadota</taxon>
        <taxon>Gammaproteobacteria</taxon>
        <taxon>Lysobacterales</taxon>
        <taxon>Lysobacteraceae</taxon>
        <taxon>Luteimonas</taxon>
    </lineage>
</organism>
<dbReference type="RefSeq" id="WP_133320393.1">
    <property type="nucleotide sequence ID" value="NZ_SMTF01000001.1"/>
</dbReference>
<sequence length="266" mass="30691">MQYALVDGARREAFPKGKGTCATCRNATLAKCGERKLHHWAHRSLKDCDPWWENETDWHRAWKAHYPEECREVVHVAPDGEVHRSDVRAPGGIYIEVQHSHMPEPELRSRETFYGNLIWILDGRSWRKNFDVCHALPNPRSPMAADLVWFQAKRGYHGSNNGMFLRLSENPPHTKTTLRGGEIHSLRSIAAEVQANYSGHHQFAWTRPHEAWLEAGCPVYIDFGEPFMARLQSYDETGLRCVRMVRRDEFIQATMTASRAVDLFPD</sequence>
<evidence type="ECO:0000313" key="1">
    <source>
        <dbReference type="EMBL" id="TDK28572.1"/>
    </source>
</evidence>
<dbReference type="OrthoDB" id="4212451at2"/>
<keyword evidence="2" id="KW-1185">Reference proteome</keyword>
<protein>
    <submittedName>
        <fullName evidence="1">CoiA-like domain protein</fullName>
    </submittedName>
</protein>
<reference evidence="1 2" key="1">
    <citation type="submission" date="2019-03" db="EMBL/GenBank/DDBJ databases">
        <title>Luteimonas zhaokaii sp.nov., isolated from the rectal contents of Plateau pika in Yushu, Qinghai Province, China.</title>
        <authorList>
            <person name="Zhang G."/>
        </authorList>
    </citation>
    <scope>NUCLEOTIDE SEQUENCE [LARGE SCALE GENOMIC DNA]</scope>
    <source>
        <strain evidence="1 2">B9</strain>
    </source>
</reference>
<proteinExistence type="predicted"/>
<evidence type="ECO:0000313" key="2">
    <source>
        <dbReference type="Proteomes" id="UP000294796"/>
    </source>
</evidence>
<dbReference type="Proteomes" id="UP000294796">
    <property type="component" value="Unassembled WGS sequence"/>
</dbReference>